<keyword evidence="8" id="KW-0732">Signal</keyword>
<evidence type="ECO:0000256" key="4">
    <source>
        <dbReference type="ARBA" id="ARBA00022692"/>
    </source>
</evidence>
<dbReference type="Pfam" id="PF13715">
    <property type="entry name" value="CarbopepD_reg_2"/>
    <property type="match status" value="1"/>
</dbReference>
<dbReference type="NCBIfam" id="TIGR04057">
    <property type="entry name" value="SusC_RagA_signa"/>
    <property type="match status" value="1"/>
</dbReference>
<protein>
    <submittedName>
        <fullName evidence="10">SusC/RagA family TonB-linked outer membrane protein</fullName>
    </submittedName>
</protein>
<feature type="signal peptide" evidence="8">
    <location>
        <begin position="1"/>
        <end position="38"/>
    </location>
</feature>
<keyword evidence="6 7" id="KW-0998">Cell outer membrane</keyword>
<dbReference type="InterPro" id="IPR037066">
    <property type="entry name" value="Plug_dom_sf"/>
</dbReference>
<evidence type="ECO:0000256" key="5">
    <source>
        <dbReference type="ARBA" id="ARBA00023136"/>
    </source>
</evidence>
<dbReference type="AlphaFoldDB" id="A0A412TW27"/>
<dbReference type="SUPFAM" id="SSF56935">
    <property type="entry name" value="Porins"/>
    <property type="match status" value="1"/>
</dbReference>
<accession>A0A412TW27</accession>
<evidence type="ECO:0000256" key="7">
    <source>
        <dbReference type="PROSITE-ProRule" id="PRU01360"/>
    </source>
</evidence>
<keyword evidence="4 7" id="KW-0812">Transmembrane</keyword>
<evidence type="ECO:0000259" key="9">
    <source>
        <dbReference type="Pfam" id="PF07715"/>
    </source>
</evidence>
<dbReference type="NCBIfam" id="TIGR04056">
    <property type="entry name" value="OMP_RagA_SusC"/>
    <property type="match status" value="1"/>
</dbReference>
<dbReference type="Pfam" id="PF07715">
    <property type="entry name" value="Plug"/>
    <property type="match status" value="1"/>
</dbReference>
<evidence type="ECO:0000256" key="8">
    <source>
        <dbReference type="SAM" id="SignalP"/>
    </source>
</evidence>
<evidence type="ECO:0000256" key="1">
    <source>
        <dbReference type="ARBA" id="ARBA00004571"/>
    </source>
</evidence>
<sequence>MQKKLFYYLFYRKRYVKFFRIMRLCFLFVFLGMLSATAKTIAQEQVISLNLKNVTYLELFNELHRQTGVRFLYSSDQLENLSRIDVVADRKKMREVLEDALKETSLTCVFEEDMVMLRERQQQQVSELVVKGLVTDTKKQPLPGVTVMIKGTSLGTVTDAEGHYVLTIPQRDELVLVFSFVGMNSREVTYKGEKELNVELEEKIAEMDEVVVTGIFQKSQASFTGSATTVTAKELQQFGNRNLLQSLHNIDPSINIIENNAFGSNPNRLPEVQIRGNSSIPNVDELKDQTRVDLNTPLIVLDGFETTLQKLIDINENEVETLTILKDASATAIYGSRGANGVIVITTKKPAMGQLRVSYKGDVNIEIPDLTGYDLLEAREKLELEKRVGLYSKPSNPDQDWRLQRYYSYLLDEVNSGVNTYWLSKPLQTSVGQRHALKVEGGDKSFRYSASLQWNDIRGVMKESYRKTFNGAIQLSYYWKNLKFSNNLMISAGKRQESPYGDFSEYAKMNPYWRTHDENGKILKRLGNSGEIDYDFRWSRLPVNPLYNATLNTYDRGNNTDITNNFMLEWKVLETLDLRGRFGITKNTDETRVFKPADHTDFADYSEDDMFRKGTYAYGISNSFSYEGSLNLAYHQSFGKHLLVAGVDVNLREGRSRSSSFKAEGFTNENFDDISSALQYEKNGKPSGAESTVRSVGFTGNVNYTYDNRYFADLSGRMDGSSQFGSNKRFAPFWAVGIGWNMHNESFLKEVSWVNMLKLRFSVGTSGSQHFNAYQAIQTYRYFLDDKYYAWNGSSLIAMGNPDLKWQQKRDYNIGLDVKLWDNRITIGGDFYIAKTNDLISTLTLPAANGFTTYIENIGSLKNTGYELRLSAYVLRKDQMSWSVSLAGIHNKNKIVEVSQALLDAQNAIESEDLVNPNVQFRPGYSSNTIWTVRSAGIDPGTGKEVFISRDGNRTYNWSASDIVATGVSDPKLEGNISSMFRYKGLSLNVSFGYRFGGQIYNSTLANKVEVSKTAIGWNVDARVFHDRWKNIGDQASFKGLDDFTPTNKTSRFVQDETTFRCQNMTLQYELKSQALNKLLGIDYCLFSASTSDLFYISTVKRERGTSYPFSRQFSLGVNVVF</sequence>
<comment type="caution">
    <text evidence="10">The sequence shown here is derived from an EMBL/GenBank/DDBJ whole genome shotgun (WGS) entry which is preliminary data.</text>
</comment>
<organism evidence="10 11">
    <name type="scientific">Odoribacter splanchnicus</name>
    <dbReference type="NCBI Taxonomy" id="28118"/>
    <lineage>
        <taxon>Bacteria</taxon>
        <taxon>Pseudomonadati</taxon>
        <taxon>Bacteroidota</taxon>
        <taxon>Bacteroidia</taxon>
        <taxon>Bacteroidales</taxon>
        <taxon>Odoribacteraceae</taxon>
        <taxon>Odoribacter</taxon>
    </lineage>
</organism>
<dbReference type="PROSITE" id="PS52016">
    <property type="entry name" value="TONB_DEPENDENT_REC_3"/>
    <property type="match status" value="1"/>
</dbReference>
<evidence type="ECO:0000313" key="11">
    <source>
        <dbReference type="Proteomes" id="UP000284243"/>
    </source>
</evidence>
<evidence type="ECO:0000256" key="6">
    <source>
        <dbReference type="ARBA" id="ARBA00023237"/>
    </source>
</evidence>
<evidence type="ECO:0000256" key="3">
    <source>
        <dbReference type="ARBA" id="ARBA00022452"/>
    </source>
</evidence>
<name>A0A412TW27_9BACT</name>
<dbReference type="InterPro" id="IPR036942">
    <property type="entry name" value="Beta-barrel_TonB_sf"/>
</dbReference>
<keyword evidence="2 7" id="KW-0813">Transport</keyword>
<dbReference type="Gene3D" id="2.40.170.20">
    <property type="entry name" value="TonB-dependent receptor, beta-barrel domain"/>
    <property type="match status" value="1"/>
</dbReference>
<comment type="subcellular location">
    <subcellularLocation>
        <location evidence="1 7">Cell outer membrane</location>
        <topology evidence="1 7">Multi-pass membrane protein</topology>
    </subcellularLocation>
</comment>
<keyword evidence="5 7" id="KW-0472">Membrane</keyword>
<dbReference type="InterPro" id="IPR023996">
    <property type="entry name" value="TonB-dep_OMP_SusC/RagA"/>
</dbReference>
<dbReference type="InterPro" id="IPR008969">
    <property type="entry name" value="CarboxyPept-like_regulatory"/>
</dbReference>
<comment type="similarity">
    <text evidence="7">Belongs to the TonB-dependent receptor family.</text>
</comment>
<dbReference type="InterPro" id="IPR023997">
    <property type="entry name" value="TonB-dep_OMP_SusC/RagA_CS"/>
</dbReference>
<evidence type="ECO:0000313" key="10">
    <source>
        <dbReference type="EMBL" id="RGU58097.1"/>
    </source>
</evidence>
<dbReference type="GO" id="GO:0009279">
    <property type="term" value="C:cell outer membrane"/>
    <property type="evidence" value="ECO:0007669"/>
    <property type="project" value="UniProtKB-SubCell"/>
</dbReference>
<evidence type="ECO:0000256" key="2">
    <source>
        <dbReference type="ARBA" id="ARBA00022448"/>
    </source>
</evidence>
<dbReference type="Gene3D" id="2.170.130.10">
    <property type="entry name" value="TonB-dependent receptor, plug domain"/>
    <property type="match status" value="1"/>
</dbReference>
<feature type="chain" id="PRO_5019113820" evidence="8">
    <location>
        <begin position="39"/>
        <end position="1122"/>
    </location>
</feature>
<dbReference type="InterPro" id="IPR039426">
    <property type="entry name" value="TonB-dep_rcpt-like"/>
</dbReference>
<dbReference type="Gene3D" id="2.60.40.1120">
    <property type="entry name" value="Carboxypeptidase-like, regulatory domain"/>
    <property type="match status" value="1"/>
</dbReference>
<dbReference type="EMBL" id="QRYC01000003">
    <property type="protein sequence ID" value="RGU58097.1"/>
    <property type="molecule type" value="Genomic_DNA"/>
</dbReference>
<dbReference type="Proteomes" id="UP000284243">
    <property type="component" value="Unassembled WGS sequence"/>
</dbReference>
<dbReference type="SUPFAM" id="SSF49464">
    <property type="entry name" value="Carboxypeptidase regulatory domain-like"/>
    <property type="match status" value="1"/>
</dbReference>
<proteinExistence type="inferred from homology"/>
<keyword evidence="3 7" id="KW-1134">Transmembrane beta strand</keyword>
<feature type="domain" description="TonB-dependent receptor plug" evidence="9">
    <location>
        <begin position="221"/>
        <end position="342"/>
    </location>
</feature>
<dbReference type="InterPro" id="IPR012910">
    <property type="entry name" value="Plug_dom"/>
</dbReference>
<reference evidence="10 11" key="1">
    <citation type="submission" date="2018-08" db="EMBL/GenBank/DDBJ databases">
        <title>A genome reference for cultivated species of the human gut microbiota.</title>
        <authorList>
            <person name="Zou Y."/>
            <person name="Xue W."/>
            <person name="Luo G."/>
        </authorList>
    </citation>
    <scope>NUCLEOTIDE SEQUENCE [LARGE SCALE GENOMIC DNA]</scope>
    <source>
        <strain evidence="10 11">AF16-14</strain>
    </source>
</reference>
<gene>
    <name evidence="10" type="ORF">DWW57_03300</name>
</gene>